<name>A0A251SY45_HELAN</name>
<organism evidence="2 3">
    <name type="scientific">Helianthus annuus</name>
    <name type="common">Common sunflower</name>
    <dbReference type="NCBI Taxonomy" id="4232"/>
    <lineage>
        <taxon>Eukaryota</taxon>
        <taxon>Viridiplantae</taxon>
        <taxon>Streptophyta</taxon>
        <taxon>Embryophyta</taxon>
        <taxon>Tracheophyta</taxon>
        <taxon>Spermatophyta</taxon>
        <taxon>Magnoliopsida</taxon>
        <taxon>eudicotyledons</taxon>
        <taxon>Gunneridae</taxon>
        <taxon>Pentapetalae</taxon>
        <taxon>asterids</taxon>
        <taxon>campanulids</taxon>
        <taxon>Asterales</taxon>
        <taxon>Asteraceae</taxon>
        <taxon>Asteroideae</taxon>
        <taxon>Heliantheae alliance</taxon>
        <taxon>Heliantheae</taxon>
        <taxon>Helianthus</taxon>
    </lineage>
</organism>
<dbReference type="PANTHER" id="PTHR37265:SF5">
    <property type="entry name" value="OS01G0195300 PROTEIN"/>
    <property type="match status" value="1"/>
</dbReference>
<reference evidence="1 3" key="1">
    <citation type="journal article" date="2017" name="Nature">
        <title>The sunflower genome provides insights into oil metabolism, flowering and Asterid evolution.</title>
        <authorList>
            <person name="Badouin H."/>
            <person name="Gouzy J."/>
            <person name="Grassa C.J."/>
            <person name="Murat F."/>
            <person name="Staton S.E."/>
            <person name="Cottret L."/>
            <person name="Lelandais-Briere C."/>
            <person name="Owens G.L."/>
            <person name="Carrere S."/>
            <person name="Mayjonade B."/>
            <person name="Legrand L."/>
            <person name="Gill N."/>
            <person name="Kane N.C."/>
            <person name="Bowers J.E."/>
            <person name="Hubner S."/>
            <person name="Bellec A."/>
            <person name="Berard A."/>
            <person name="Berges H."/>
            <person name="Blanchet N."/>
            <person name="Boniface M.C."/>
            <person name="Brunel D."/>
            <person name="Catrice O."/>
            <person name="Chaidir N."/>
            <person name="Claudel C."/>
            <person name="Donnadieu C."/>
            <person name="Faraut T."/>
            <person name="Fievet G."/>
            <person name="Helmstetter N."/>
            <person name="King M."/>
            <person name="Knapp S.J."/>
            <person name="Lai Z."/>
            <person name="Le Paslier M.C."/>
            <person name="Lippi Y."/>
            <person name="Lorenzon L."/>
            <person name="Mandel J.R."/>
            <person name="Marage G."/>
            <person name="Marchand G."/>
            <person name="Marquand E."/>
            <person name="Bret-Mestries E."/>
            <person name="Morien E."/>
            <person name="Nambeesan S."/>
            <person name="Nguyen T."/>
            <person name="Pegot-Espagnet P."/>
            <person name="Pouilly N."/>
            <person name="Raftis F."/>
            <person name="Sallet E."/>
            <person name="Schiex T."/>
            <person name="Thomas J."/>
            <person name="Vandecasteele C."/>
            <person name="Vares D."/>
            <person name="Vear F."/>
            <person name="Vautrin S."/>
            <person name="Crespi M."/>
            <person name="Mangin B."/>
            <person name="Burke J.M."/>
            <person name="Salse J."/>
            <person name="Munos S."/>
            <person name="Vincourt P."/>
            <person name="Rieseberg L.H."/>
            <person name="Langlade N.B."/>
        </authorList>
    </citation>
    <scope>NUCLEOTIDE SEQUENCE [LARGE SCALE GENOMIC DNA]</scope>
    <source>
        <strain evidence="3">cv. SF193</strain>
        <tissue evidence="1">Leaves</tissue>
    </source>
</reference>
<evidence type="ECO:0000313" key="3">
    <source>
        <dbReference type="Proteomes" id="UP000215914"/>
    </source>
</evidence>
<reference evidence="1" key="3">
    <citation type="submission" date="2020-06" db="EMBL/GenBank/DDBJ databases">
        <title>Helianthus annuus Genome sequencing and assembly Release 2.</title>
        <authorList>
            <person name="Gouzy J."/>
            <person name="Langlade N."/>
            <person name="Munos S."/>
        </authorList>
    </citation>
    <scope>NUCLEOTIDE SEQUENCE</scope>
    <source>
        <tissue evidence="1">Leaves</tissue>
    </source>
</reference>
<dbReference type="OrthoDB" id="783490at2759"/>
<dbReference type="PANTHER" id="PTHR37265">
    <property type="entry name" value="OS01G0195300 PROTEIN"/>
    <property type="match status" value="1"/>
</dbReference>
<dbReference type="Gramene" id="mRNA:HanXRQr2_Chr12g0521701">
    <property type="protein sequence ID" value="CDS:HanXRQr2_Chr12g0521701.1"/>
    <property type="gene ID" value="HanXRQr2_Chr12g0521701"/>
</dbReference>
<dbReference type="InParanoid" id="A0A251SY45"/>
<sequence length="139" mass="15030">MEDNINNEEQQPTVTGVDKEVETMLTWVFSTDNDDVVELSNFLEASSENTCPMKVKIIDDPTWHPLTFQTAASYITINGNEELCGSSFSDSDTSYMAGIGIATGCGLGGAWSAVSEEARWRTEMEGDVNCLDSGSTAVV</sequence>
<proteinExistence type="predicted"/>
<evidence type="ECO:0000313" key="1">
    <source>
        <dbReference type="EMBL" id="KAF5776209.1"/>
    </source>
</evidence>
<reference evidence="2" key="2">
    <citation type="submission" date="2017-02" db="EMBL/GenBank/DDBJ databases">
        <title>Sunflower complete genome.</title>
        <authorList>
            <person name="Langlade N."/>
            <person name="Munos S."/>
        </authorList>
    </citation>
    <scope>NUCLEOTIDE SEQUENCE [LARGE SCALE GENOMIC DNA]</scope>
    <source>
        <tissue evidence="2">Leaves</tissue>
    </source>
</reference>
<dbReference type="Proteomes" id="UP000215914">
    <property type="component" value="Chromosome 12"/>
</dbReference>
<protein>
    <submittedName>
        <fullName evidence="2">Uncharacterized protein</fullName>
    </submittedName>
</protein>
<dbReference type="EMBL" id="CM007901">
    <property type="protein sequence ID" value="OTG03760.1"/>
    <property type="molecule type" value="Genomic_DNA"/>
</dbReference>
<keyword evidence="3" id="KW-1185">Reference proteome</keyword>
<dbReference type="EMBL" id="MNCJ02000327">
    <property type="protein sequence ID" value="KAF5776209.1"/>
    <property type="molecule type" value="Genomic_DNA"/>
</dbReference>
<evidence type="ECO:0000313" key="2">
    <source>
        <dbReference type="EMBL" id="OTG03760.1"/>
    </source>
</evidence>
<dbReference type="AlphaFoldDB" id="A0A251SY45"/>
<accession>A0A251SY45</accession>
<gene>
    <name evidence="2" type="ORF">HannXRQ_Chr12g0354891</name>
    <name evidence="1" type="ORF">HanXRQr2_Chr12g0521701</name>
</gene>